<evidence type="ECO:0000313" key="1">
    <source>
        <dbReference type="EMBL" id="ARF62869.1"/>
    </source>
</evidence>
<proteinExistence type="predicted"/>
<gene>
    <name evidence="1" type="ORF">B1H20_16840</name>
</gene>
<dbReference type="EMBL" id="CP020570">
    <property type="protein sequence ID" value="ARF62869.1"/>
    <property type="molecule type" value="Genomic_DNA"/>
</dbReference>
<organism evidence="1 2">
    <name type="scientific">Streptomyces violaceoruber</name>
    <dbReference type="NCBI Taxonomy" id="1935"/>
    <lineage>
        <taxon>Bacteria</taxon>
        <taxon>Bacillati</taxon>
        <taxon>Actinomycetota</taxon>
        <taxon>Actinomycetes</taxon>
        <taxon>Kitasatosporales</taxon>
        <taxon>Streptomycetaceae</taxon>
        <taxon>Streptomyces</taxon>
        <taxon>Streptomyces violaceoruber group</taxon>
    </lineage>
</organism>
<sequence length="188" mass="20420">MNASDDDITALLRTGASNSAIVRKLRVDKHRVARLRQAAGLPAHKPHLPTLEEKWATKTKRVEGGHVRWTGSKGSSAGTPVLAYRGAVVTAASVAFRIRTGRAPVGYVLPECDYHHCVAPEHVEDEPGRQKAREQLRYLMGGTARPERCVHGHDQAVHGKFEEDGVSYCGRCAAERKAAARAREAAGV</sequence>
<reference evidence="1 2" key="1">
    <citation type="submission" date="2017-03" db="EMBL/GenBank/DDBJ databases">
        <title>Complete Genome Sequence of a natural compounds producer, Streptomyces violaceus S21.</title>
        <authorList>
            <person name="Zhong C."/>
            <person name="Zhao Z."/>
            <person name="Fu J."/>
            <person name="Zong G."/>
            <person name="Qin R."/>
            <person name="Cao G."/>
        </authorList>
    </citation>
    <scope>NUCLEOTIDE SEQUENCE [LARGE SCALE GENOMIC DNA]</scope>
    <source>
        <strain evidence="1 2">S21</strain>
    </source>
</reference>
<dbReference type="RefSeq" id="WP_083192809.1">
    <property type="nucleotide sequence ID" value="NZ_CP020570.1"/>
</dbReference>
<dbReference type="OrthoDB" id="4246507at2"/>
<dbReference type="KEGG" id="svu:B1H20_16840"/>
<evidence type="ECO:0008006" key="3">
    <source>
        <dbReference type="Google" id="ProtNLM"/>
    </source>
</evidence>
<dbReference type="STRING" id="1935.B1H20_16840"/>
<evidence type="ECO:0000313" key="2">
    <source>
        <dbReference type="Proteomes" id="UP000192445"/>
    </source>
</evidence>
<dbReference type="Proteomes" id="UP000192445">
    <property type="component" value="Chromosome"/>
</dbReference>
<accession>A0A1V0UCD9</accession>
<protein>
    <recommendedName>
        <fullName evidence="3">HNH endonuclease</fullName>
    </recommendedName>
</protein>
<name>A0A1V0UCD9_STRVN</name>
<dbReference type="AlphaFoldDB" id="A0A1V0UCD9"/>